<feature type="transmembrane region" description="Helical" evidence="2">
    <location>
        <begin position="226"/>
        <end position="244"/>
    </location>
</feature>
<feature type="transmembrane region" description="Helical" evidence="2">
    <location>
        <begin position="202"/>
        <end position="219"/>
    </location>
</feature>
<comment type="caution">
    <text evidence="3">The sequence shown here is derived from an EMBL/GenBank/DDBJ whole genome shotgun (WGS) entry which is preliminary data.</text>
</comment>
<dbReference type="EMBL" id="BAAAGU010000038">
    <property type="protein sequence ID" value="GAA0655349.1"/>
    <property type="molecule type" value="Genomic_DNA"/>
</dbReference>
<dbReference type="InterPro" id="IPR027417">
    <property type="entry name" value="P-loop_NTPase"/>
</dbReference>
<dbReference type="SUPFAM" id="SSF52540">
    <property type="entry name" value="P-loop containing nucleoside triphosphate hydrolases"/>
    <property type="match status" value="1"/>
</dbReference>
<evidence type="ECO:0008006" key="5">
    <source>
        <dbReference type="Google" id="ProtNLM"/>
    </source>
</evidence>
<proteinExistence type="predicted"/>
<evidence type="ECO:0000256" key="2">
    <source>
        <dbReference type="SAM" id="Phobius"/>
    </source>
</evidence>
<keyword evidence="4" id="KW-1185">Reference proteome</keyword>
<feature type="compositionally biased region" description="Pro residues" evidence="1">
    <location>
        <begin position="20"/>
        <end position="38"/>
    </location>
</feature>
<reference evidence="4" key="1">
    <citation type="journal article" date="2019" name="Int. J. Syst. Evol. Microbiol.">
        <title>The Global Catalogue of Microorganisms (GCM) 10K type strain sequencing project: providing services to taxonomists for standard genome sequencing and annotation.</title>
        <authorList>
            <consortium name="The Broad Institute Genomics Platform"/>
            <consortium name="The Broad Institute Genome Sequencing Center for Infectious Disease"/>
            <person name="Wu L."/>
            <person name="Ma J."/>
        </authorList>
    </citation>
    <scope>NUCLEOTIDE SEQUENCE [LARGE SCALE GENOMIC DNA]</scope>
    <source>
        <strain evidence="4">JCM 10367</strain>
    </source>
</reference>
<name>A0ABP3SNF8_9ACTN</name>
<accession>A0ABP3SNF8</accession>
<keyword evidence="2" id="KW-0472">Membrane</keyword>
<sequence length="806" mass="86176">MDGDGTQDARGTRGRAVPGPAAPLPPVPRTSPAVPPQPQHEGQHSRPVASWLDTPRAGTALGVWRFGYVPPRPSSRRKKLAPAIVAGAAIPLVFGAFLWTLWLRGNFPYQGELLRLFTPNDWWYRGSLWPREDVWQGHVARKVADNVFFLVLVCAMGYLGAWPALIRHWFGRWEQPARAGVAAAGAVVALLLVFPFFDSDPVPVYTTMILLVALITGGWEATDNPLIVLLIVSAIALAVLWPAARWGDWMPLLRRYRAAHKAGPRPSAEPVAAKPSQWPSLRMAGQTEAADALSAELLSGRMNDVDCARIHRSWEALRRAGRLASFTETVLRHGAAAWTHPSGARDLPRRTATHDLLAGQVRIGRWATAERTPASHQGAGAALEPATLGTSLLAVGPPGSGRTDRLMVPVAESLTLHALTGACAVVAVATAGAPLGPDTAYDVVVRPGDPASLHSLDLYAESTDPDEAAAVLAEGLVGDIETLDTGRAATALAQLIGPYRAAYGRFPTIAALRELVEGREEALTALLDRLPAQDAPALRRELEPWLRRTGAAVTAGPAIADRLALLDRPAFRGSFGGDTPEGGGAGQDAQDRGVRTFSLRAIAHHPLRVRIDLPEQGHEEAAHLLARLVLAQFLAVARAAGARDHFLGLVIDEASGAVTRGTVRAVQRLRPHNAGVVLGLRTLGDVPESLHGPLLSAVGCRAAFSGVTTWDGRAFAEAWGTEWVETTEVAQHTVFADQPMTRAMHALRKLVTGKAVTTEAVTVRQIERERWSASELAHALPPGHAVLSLTDVKGEHAPPLLVDLRG</sequence>
<feature type="transmembrane region" description="Helical" evidence="2">
    <location>
        <begin position="80"/>
        <end position="102"/>
    </location>
</feature>
<dbReference type="Gene3D" id="3.40.50.300">
    <property type="entry name" value="P-loop containing nucleotide triphosphate hydrolases"/>
    <property type="match status" value="1"/>
</dbReference>
<dbReference type="Proteomes" id="UP001500724">
    <property type="component" value="Unassembled WGS sequence"/>
</dbReference>
<feature type="transmembrane region" description="Helical" evidence="2">
    <location>
        <begin position="147"/>
        <end position="165"/>
    </location>
</feature>
<feature type="region of interest" description="Disordered" evidence="1">
    <location>
        <begin position="1"/>
        <end position="51"/>
    </location>
</feature>
<protein>
    <recommendedName>
        <fullName evidence="5">ATP/GTP-binding protein</fullName>
    </recommendedName>
</protein>
<evidence type="ECO:0000256" key="1">
    <source>
        <dbReference type="SAM" id="MobiDB-lite"/>
    </source>
</evidence>
<evidence type="ECO:0000313" key="3">
    <source>
        <dbReference type="EMBL" id="GAA0655349.1"/>
    </source>
</evidence>
<dbReference type="RefSeq" id="WP_344003004.1">
    <property type="nucleotide sequence ID" value="NZ_BAAAGU010000038.1"/>
</dbReference>
<gene>
    <name evidence="3" type="ORF">GCM10009535_37780</name>
</gene>
<feature type="transmembrane region" description="Helical" evidence="2">
    <location>
        <begin position="177"/>
        <end position="196"/>
    </location>
</feature>
<evidence type="ECO:0000313" key="4">
    <source>
        <dbReference type="Proteomes" id="UP001500724"/>
    </source>
</evidence>
<keyword evidence="2" id="KW-1133">Transmembrane helix</keyword>
<keyword evidence="2" id="KW-0812">Transmembrane</keyword>
<organism evidence="3 4">
    <name type="scientific">Streptomyces thermocarboxydovorans</name>
    <dbReference type="NCBI Taxonomy" id="59298"/>
    <lineage>
        <taxon>Bacteria</taxon>
        <taxon>Bacillati</taxon>
        <taxon>Actinomycetota</taxon>
        <taxon>Actinomycetes</taxon>
        <taxon>Kitasatosporales</taxon>
        <taxon>Streptomycetaceae</taxon>
        <taxon>Streptomyces</taxon>
    </lineage>
</organism>